<gene>
    <name evidence="4" type="ORF">JJB74_32720</name>
</gene>
<dbReference type="SUPFAM" id="SSF46894">
    <property type="entry name" value="C-terminal effector domain of the bipartite response regulators"/>
    <property type="match status" value="1"/>
</dbReference>
<proteinExistence type="predicted"/>
<evidence type="ECO:0000313" key="5">
    <source>
        <dbReference type="Proteomes" id="UP000622890"/>
    </source>
</evidence>
<dbReference type="RefSeq" id="WP_200598735.1">
    <property type="nucleotide sequence ID" value="NZ_JAEPBG010000055.1"/>
</dbReference>
<dbReference type="InterPro" id="IPR016032">
    <property type="entry name" value="Sig_transdc_resp-reg_C-effctor"/>
</dbReference>
<dbReference type="InterPro" id="IPR001867">
    <property type="entry name" value="OmpR/PhoB-type_DNA-bd"/>
</dbReference>
<feature type="DNA-binding region" description="OmpR/PhoB-type" evidence="2">
    <location>
        <begin position="147"/>
        <end position="246"/>
    </location>
</feature>
<evidence type="ECO:0000313" key="4">
    <source>
        <dbReference type="EMBL" id="MBK4739369.1"/>
    </source>
</evidence>
<dbReference type="EMBL" id="JAEPBG010000055">
    <property type="protein sequence ID" value="MBK4739369.1"/>
    <property type="molecule type" value="Genomic_DNA"/>
</dbReference>
<keyword evidence="1 2" id="KW-0238">DNA-binding</keyword>
<feature type="domain" description="OmpR/PhoB-type" evidence="3">
    <location>
        <begin position="147"/>
        <end position="246"/>
    </location>
</feature>
<dbReference type="GO" id="GO:0000160">
    <property type="term" value="P:phosphorelay signal transduction system"/>
    <property type="evidence" value="ECO:0007669"/>
    <property type="project" value="InterPro"/>
</dbReference>
<keyword evidence="5" id="KW-1185">Reference proteome</keyword>
<dbReference type="Pfam" id="PF00486">
    <property type="entry name" value="Trans_reg_C"/>
    <property type="match status" value="1"/>
</dbReference>
<dbReference type="GO" id="GO:0003677">
    <property type="term" value="F:DNA binding"/>
    <property type="evidence" value="ECO:0007669"/>
    <property type="project" value="UniProtKB-UniRule"/>
</dbReference>
<evidence type="ECO:0000259" key="3">
    <source>
        <dbReference type="PROSITE" id="PS51755"/>
    </source>
</evidence>
<protein>
    <submittedName>
        <fullName evidence="4">Response regulator transcription factor</fullName>
    </submittedName>
</protein>
<dbReference type="InterPro" id="IPR036388">
    <property type="entry name" value="WH-like_DNA-bd_sf"/>
</dbReference>
<comment type="caution">
    <text evidence="4">The sequence shown here is derived from an EMBL/GenBank/DDBJ whole genome shotgun (WGS) entry which is preliminary data.</text>
</comment>
<evidence type="ECO:0000256" key="1">
    <source>
        <dbReference type="ARBA" id="ARBA00023125"/>
    </source>
</evidence>
<name>A0A934T0W9_9BURK</name>
<dbReference type="Gene3D" id="1.10.10.10">
    <property type="entry name" value="Winged helix-like DNA-binding domain superfamily/Winged helix DNA-binding domain"/>
    <property type="match status" value="1"/>
</dbReference>
<sequence>MKITLKVVGAELFASLSRAFAESAKTFPHIISQGEQFEWELVQLNLVRPENLLSYPDTPSVLLIDALDPSYVERIQLLEKKEMTFIKDPPFLPIVLSPILLVFHSQQDLSEATEFPDFVADWLCQPFSVSDLIRRMLAALRRKNILKTKWQFGSLSLVPDMRLMAYNGKTIHLTPSEFALAELFLNQMGTVIPTKELVLLFKSSGKSTEGSNIRVTIFQLRLKLEMLTRSRYTLASVYRQGYCLRTKFKQSAVKSGERYIQSNSDRSIAESNILR</sequence>
<dbReference type="PROSITE" id="PS51755">
    <property type="entry name" value="OMPR_PHOB"/>
    <property type="match status" value="1"/>
</dbReference>
<accession>A0A934T0W9</accession>
<dbReference type="Proteomes" id="UP000622890">
    <property type="component" value="Unassembled WGS sequence"/>
</dbReference>
<dbReference type="SMART" id="SM00862">
    <property type="entry name" value="Trans_reg_C"/>
    <property type="match status" value="1"/>
</dbReference>
<organism evidence="4 5">
    <name type="scientific">Noviherbaspirillum pedocola</name>
    <dbReference type="NCBI Taxonomy" id="2801341"/>
    <lineage>
        <taxon>Bacteria</taxon>
        <taxon>Pseudomonadati</taxon>
        <taxon>Pseudomonadota</taxon>
        <taxon>Betaproteobacteria</taxon>
        <taxon>Burkholderiales</taxon>
        <taxon>Oxalobacteraceae</taxon>
        <taxon>Noviherbaspirillum</taxon>
    </lineage>
</organism>
<dbReference type="AlphaFoldDB" id="A0A934T0W9"/>
<dbReference type="GO" id="GO:0006355">
    <property type="term" value="P:regulation of DNA-templated transcription"/>
    <property type="evidence" value="ECO:0007669"/>
    <property type="project" value="InterPro"/>
</dbReference>
<reference evidence="4" key="1">
    <citation type="submission" date="2021-01" db="EMBL/GenBank/DDBJ databases">
        <title>Genome sequence of strain Noviherbaspirillum sp. DKR-6.</title>
        <authorList>
            <person name="Chaudhary D.K."/>
        </authorList>
    </citation>
    <scope>NUCLEOTIDE SEQUENCE</scope>
    <source>
        <strain evidence="4">DKR-6</strain>
    </source>
</reference>
<evidence type="ECO:0000256" key="2">
    <source>
        <dbReference type="PROSITE-ProRule" id="PRU01091"/>
    </source>
</evidence>